<evidence type="ECO:0000256" key="2">
    <source>
        <dbReference type="ARBA" id="ARBA00022448"/>
    </source>
</evidence>
<evidence type="ECO:0000256" key="6">
    <source>
        <dbReference type="SAM" id="Phobius"/>
    </source>
</evidence>
<evidence type="ECO:0000256" key="1">
    <source>
        <dbReference type="ARBA" id="ARBA00004141"/>
    </source>
</evidence>
<feature type="transmembrane region" description="Helical" evidence="6">
    <location>
        <begin position="512"/>
        <end position="531"/>
    </location>
</feature>
<keyword evidence="4 6" id="KW-1133">Transmembrane helix</keyword>
<feature type="transmembrane region" description="Helical" evidence="6">
    <location>
        <begin position="232"/>
        <end position="254"/>
    </location>
</feature>
<comment type="subcellular location">
    <subcellularLocation>
        <location evidence="1">Membrane</location>
        <topology evidence="1">Multi-pass membrane protein</topology>
    </subcellularLocation>
</comment>
<evidence type="ECO:0000256" key="3">
    <source>
        <dbReference type="ARBA" id="ARBA00022692"/>
    </source>
</evidence>
<dbReference type="PANTHER" id="PTHR31645:SF0">
    <property type="entry name" value="OLIGOPEPTIDE TRANSPORTER YGL114W-RELATED"/>
    <property type="match status" value="1"/>
</dbReference>
<comment type="caution">
    <text evidence="7">The sequence shown here is derived from an EMBL/GenBank/DDBJ whole genome shotgun (WGS) entry which is preliminary data.</text>
</comment>
<dbReference type="Pfam" id="PF03169">
    <property type="entry name" value="OPT"/>
    <property type="match status" value="2"/>
</dbReference>
<feature type="transmembrane region" description="Helical" evidence="6">
    <location>
        <begin position="451"/>
        <end position="469"/>
    </location>
</feature>
<feature type="transmembrane region" description="Helical" evidence="6">
    <location>
        <begin position="103"/>
        <end position="124"/>
    </location>
</feature>
<feature type="transmembrane region" description="Helical" evidence="6">
    <location>
        <begin position="190"/>
        <end position="212"/>
    </location>
</feature>
<feature type="transmembrane region" description="Helical" evidence="6">
    <location>
        <begin position="159"/>
        <end position="178"/>
    </location>
</feature>
<feature type="transmembrane region" description="Helical" evidence="6">
    <location>
        <begin position="552"/>
        <end position="578"/>
    </location>
</feature>
<organism evidence="7 8">
    <name type="scientific">Cupriavidus agavae</name>
    <dbReference type="NCBI Taxonomy" id="1001822"/>
    <lineage>
        <taxon>Bacteria</taxon>
        <taxon>Pseudomonadati</taxon>
        <taxon>Pseudomonadota</taxon>
        <taxon>Betaproteobacteria</taxon>
        <taxon>Burkholderiales</taxon>
        <taxon>Burkholderiaceae</taxon>
        <taxon>Cupriavidus</taxon>
    </lineage>
</organism>
<reference evidence="7 8" key="1">
    <citation type="journal article" date="2015" name="Stand. Genomic Sci.">
        <title>Genomic Encyclopedia of Bacterial and Archaeal Type Strains, Phase III: the genomes of soil and plant-associated and newly described type strains.</title>
        <authorList>
            <person name="Whitman W.B."/>
            <person name="Woyke T."/>
            <person name="Klenk H.P."/>
            <person name="Zhou Y."/>
            <person name="Lilburn T.G."/>
            <person name="Beck B.J."/>
            <person name="De Vos P."/>
            <person name="Vandamme P."/>
            <person name="Eisen J.A."/>
            <person name="Garrity G."/>
            <person name="Hugenholtz P."/>
            <person name="Kyrpides N.C."/>
        </authorList>
    </citation>
    <scope>NUCLEOTIDE SEQUENCE [LARGE SCALE GENOMIC DNA]</scope>
    <source>
        <strain evidence="7 8">ASC-9842</strain>
    </source>
</reference>
<dbReference type="GO" id="GO:0035673">
    <property type="term" value="F:oligopeptide transmembrane transporter activity"/>
    <property type="evidence" value="ECO:0007669"/>
    <property type="project" value="InterPro"/>
</dbReference>
<dbReference type="AlphaFoldDB" id="A0A4Q7RF55"/>
<dbReference type="EMBL" id="SGXM01000008">
    <property type="protein sequence ID" value="RZT31784.1"/>
    <property type="molecule type" value="Genomic_DNA"/>
</dbReference>
<feature type="transmembrane region" description="Helical" evidence="6">
    <location>
        <begin position="350"/>
        <end position="366"/>
    </location>
</feature>
<protein>
    <submittedName>
        <fullName evidence="7">Putative oligopeptide transporter (OPT) family protein</fullName>
    </submittedName>
</protein>
<keyword evidence="3 6" id="KW-0812">Transmembrane</keyword>
<feature type="transmembrane region" description="Helical" evidence="6">
    <location>
        <begin position="40"/>
        <end position="62"/>
    </location>
</feature>
<evidence type="ECO:0000313" key="8">
    <source>
        <dbReference type="Proteomes" id="UP000291078"/>
    </source>
</evidence>
<accession>A0A4Q7RF55</accession>
<keyword evidence="8" id="KW-1185">Reference proteome</keyword>
<dbReference type="GO" id="GO:0016020">
    <property type="term" value="C:membrane"/>
    <property type="evidence" value="ECO:0007669"/>
    <property type="project" value="UniProtKB-SubCell"/>
</dbReference>
<keyword evidence="5 6" id="KW-0472">Membrane</keyword>
<feature type="transmembrane region" description="Helical" evidence="6">
    <location>
        <begin position="275"/>
        <end position="296"/>
    </location>
</feature>
<sequence length="579" mass="60023">MTLPRPDTWQYHLLLGAAGMLVLGPLGGIAAAYMNFSLGFFVGGQVLAGILGSAVTAGYGAAGRHGANYIQTAAASVAGMGGMAVVIQAMGWMGLAEPPLWQLIGYMLCIGMYGVGVGMLYTPLLVDRMQLTFPSGLAVANILRALTDPVLLRRSIARLAGGMGLGVLAGVGSARVAWLGAIDLSASTFGAGMIVGARIGVAALVGGLAGWALTPYFVSIGWLAPGDPYRKITFLFALGMIMGAALVDVLLLLGRAWQRSRQARAPGEARAGPQRWIVAWVVVWGLAVVAAGVAWFGQPVGYQLMAVLLVLVFALVNGISVGMVDQNPISSAFVLTVILMAAVGLREPHIGLIAATVLLVSTAEACDMQQDRSTGWRLGTNRMVQFGYQVAGIVAGAVLAVLLARLFMEAYPVLRLDQTLLPADQQPARWTSAMTYKIVGALRSMAEDRPYQRLAVWIGLGIGLATEILRKAIRASARYRAFAARGRPGRVVDFVIDAVVLPSPYASSFGGFVNLSAAAWMAAGGVVASLADARTRPAANDAALPGDMSTTSLMGGGLIAGDALAALGFGIAGLLAVVG</sequence>
<evidence type="ECO:0000256" key="4">
    <source>
        <dbReference type="ARBA" id="ARBA00022989"/>
    </source>
</evidence>
<name>A0A4Q7RF55_9BURK</name>
<dbReference type="InterPro" id="IPR004813">
    <property type="entry name" value="OPT"/>
</dbReference>
<proteinExistence type="predicted"/>
<feature type="transmembrane region" description="Helical" evidence="6">
    <location>
        <begin position="12"/>
        <end position="34"/>
    </location>
</feature>
<dbReference type="InterPro" id="IPR045035">
    <property type="entry name" value="YSL-like"/>
</dbReference>
<feature type="transmembrane region" description="Helical" evidence="6">
    <location>
        <begin position="328"/>
        <end position="344"/>
    </location>
</feature>
<feature type="transmembrane region" description="Helical" evidence="6">
    <location>
        <begin position="302"/>
        <end position="321"/>
    </location>
</feature>
<evidence type="ECO:0000256" key="5">
    <source>
        <dbReference type="ARBA" id="ARBA00023136"/>
    </source>
</evidence>
<feature type="transmembrane region" description="Helical" evidence="6">
    <location>
        <begin position="386"/>
        <end position="408"/>
    </location>
</feature>
<gene>
    <name evidence="7" type="ORF">EV147_4283</name>
</gene>
<evidence type="ECO:0000313" key="7">
    <source>
        <dbReference type="EMBL" id="RZT31784.1"/>
    </source>
</evidence>
<keyword evidence="2" id="KW-0813">Transport</keyword>
<dbReference type="PANTHER" id="PTHR31645">
    <property type="entry name" value="OLIGOPEPTIDE TRANSPORTER YGL114W-RELATED"/>
    <property type="match status" value="1"/>
</dbReference>
<dbReference type="RefSeq" id="WP_235844899.1">
    <property type="nucleotide sequence ID" value="NZ_SGXM01000008.1"/>
</dbReference>
<dbReference type="Proteomes" id="UP000291078">
    <property type="component" value="Unassembled WGS sequence"/>
</dbReference>
<feature type="transmembrane region" description="Helical" evidence="6">
    <location>
        <begin position="69"/>
        <end position="91"/>
    </location>
</feature>